<evidence type="ECO:0000313" key="12">
    <source>
        <dbReference type="Proteomes" id="UP000010556"/>
    </source>
</evidence>
<dbReference type="GO" id="GO:0005615">
    <property type="term" value="C:extracellular space"/>
    <property type="evidence" value="ECO:0007669"/>
    <property type="project" value="InterPro"/>
</dbReference>
<dbReference type="Pfam" id="PF00207">
    <property type="entry name" value="A2M"/>
    <property type="match status" value="1"/>
</dbReference>
<dbReference type="Gene3D" id="2.60.40.1930">
    <property type="match status" value="2"/>
</dbReference>
<dbReference type="InterPro" id="IPR041555">
    <property type="entry name" value="MG3"/>
</dbReference>
<dbReference type="Gene3D" id="2.20.130.20">
    <property type="match status" value="1"/>
</dbReference>
<dbReference type="Proteomes" id="UP000010556">
    <property type="component" value="Unassembled WGS sequence"/>
</dbReference>
<comment type="similarity">
    <text evidence="1">Belongs to the protease inhibitor I39 (alpha-2-macroglobulin) family.</text>
</comment>
<reference evidence="12" key="1">
    <citation type="journal article" date="2013" name="Science">
        <title>Comparative analysis of bat genomes provides insight into the evolution of flight and immunity.</title>
        <authorList>
            <person name="Zhang G."/>
            <person name="Cowled C."/>
            <person name="Shi Z."/>
            <person name="Huang Z."/>
            <person name="Bishop-Lilly K.A."/>
            <person name="Fang X."/>
            <person name="Wynne J.W."/>
            <person name="Xiong Z."/>
            <person name="Baker M.L."/>
            <person name="Zhao W."/>
            <person name="Tachedjian M."/>
            <person name="Zhu Y."/>
            <person name="Zhou P."/>
            <person name="Jiang X."/>
            <person name="Ng J."/>
            <person name="Yang L."/>
            <person name="Wu L."/>
            <person name="Xiao J."/>
            <person name="Feng Y."/>
            <person name="Chen Y."/>
            <person name="Sun X."/>
            <person name="Zhang Y."/>
            <person name="Marsh G.A."/>
            <person name="Crameri G."/>
            <person name="Broder C.C."/>
            <person name="Frey K.G."/>
            <person name="Wang L.F."/>
            <person name="Wang J."/>
        </authorList>
    </citation>
    <scope>NUCLEOTIDE SEQUENCE [LARGE SCALE GENOMIC DNA]</scope>
</reference>
<dbReference type="InterPro" id="IPR011626">
    <property type="entry name" value="Alpha-macroglobulin_TED"/>
</dbReference>
<dbReference type="InterPro" id="IPR041813">
    <property type="entry name" value="A2M_TED"/>
</dbReference>
<dbReference type="PANTHER" id="PTHR11412:SF136">
    <property type="entry name" value="CD109 ANTIGEN"/>
    <property type="match status" value="1"/>
</dbReference>
<evidence type="ECO:0000259" key="8">
    <source>
        <dbReference type="SMART" id="SM01359"/>
    </source>
</evidence>
<accession>L5LCZ7</accession>
<sequence length="1422" mass="158804">MGKVCLGWLMCGSGADAVERPKFLVTAPGTVRPGGNVTIGVHLLEHSPSPVTVKAQVVKLTGNRTAFIAGAEGVFEKGSFERLTLPALPLYSTYGIYELRVTGRAQDELLFSNSTRLSFDAKRMTVFTQTDKILYKPKQEVKFRVVTLSADFKPSKAPVNILIKAVRLRQELKSTASFLVTGRGQVIALMRMPTPCTPPSENRHLGWASTDSDAFYTIQFFNIFTLFPPVLPKFEVTLQTPLYHFLKSKSLNGVVTAKYTYGKPVKGDVTLTFSPLSFWGIKKNITKKFKINGSANFSFNDEEMKKLMNFSDQLSEHMSPSSPGPVEILATVTESLTGISRNASSNVFFKQHEYAIDFFDYATVLKPSLNFTVTVKVARSDGKQLTLEERMNNITVMVIQRNSTEYGRGWNSRNQELEASQVLNYSVPQNGILKIGFPILDNSTQLQVKAFFLNSVNSMAAYVKKFVCIVKVMINVAVVEILTGFNVISRGQLMVVGKQNSTTFSLIPENSWAPKACVMVYYIEDDGEIINDALKIHIQVDFENKVNLFWSKPHAEPSENVSLRVAVTQPYSLVGMVAVDKSVYLMNASNDITMENVVQELGLYNMGYYLGMFVNSFAVFQKSDNFPNSCQCLFLDDSLSLDVEYMEENDGNFGDSYDFSSVENPHVRKHFPETWIWLDINMGSRIYQEFEVTVPDSITSWIATGFVVSEDLGFGLTTTAAELEVFQPFFISPNLPNSVIRGEEFALEITIFNYLKVDTEVKVIIEESDKFEILMSSNEANDTGHMQIILVPSEDGMTVIFPVRPTHLGEIYITIKAISSAASDAVTQRILVKAEGIEKLYSQSVLLDLNRRLKTTQKVLSFSFPPNVVNGSERVQITVVGDILGSSISGLASLIQMPYGCGEQNMINFAPNIYVLDYLTKKKQLTESLKEKALSFMRQGYQRELLYQRDDGSFSAFGNDDPSGSTWLSAFVLRCFLEADHYIDIDQKVLHRIYTWLKGHQKSNGEFWEPGRVIHSELQGGNKSPVTLTAYIVTSLLSYRKYQPHLDVKNSIKFLESEFLRGISDNYTLALTTYALSFLGSPKAQEALDTLIQRAKLEGDMLFWVSSASGLSESWQPRSLDIEVAAYALHSHFLQNRVSDGIAIMRWLSRQRNSLGGFVSTQDTIVALKALSEFAVLMNTEGAHMQVAITGSVAPSPVKFLIDAQNYFILQSAELAVSVPIEVNISADGYGFAVCQLNVFYNVKDSESSKNQKSIQSQEVFDLAVAVKDNEDDINHLNLNVCTRFLGTERSGMALMEVNLLSGFIVPSDAIPLSDTVKKVESDQGKLNLYLDSVNETQFCVDIPAVRNFKVSNAQDASVSIVDYYEPRRRAVRNYNSKVKLSSCDLCSCPYESESSAPAALRHSPVVFVFCFMLLFSLQRWL</sequence>
<dbReference type="SMART" id="SM01419">
    <property type="entry name" value="Thiol-ester_cl"/>
    <property type="match status" value="1"/>
</dbReference>
<feature type="domain" description="Alpha-2-macroglobulin" evidence="9">
    <location>
        <begin position="674"/>
        <end position="765"/>
    </location>
</feature>
<dbReference type="Gene3D" id="2.60.40.1940">
    <property type="match status" value="1"/>
</dbReference>
<evidence type="ECO:0000256" key="3">
    <source>
        <dbReference type="ARBA" id="ARBA00022729"/>
    </source>
</evidence>
<name>L5LCZ7_MYODS</name>
<evidence type="ECO:0000259" key="10">
    <source>
        <dbReference type="SMART" id="SM01361"/>
    </source>
</evidence>
<dbReference type="Gene3D" id="2.60.40.10">
    <property type="entry name" value="Immunoglobulins"/>
    <property type="match status" value="1"/>
</dbReference>
<dbReference type="Gene3D" id="1.50.10.20">
    <property type="match status" value="1"/>
</dbReference>
<evidence type="ECO:0000256" key="2">
    <source>
        <dbReference type="ARBA" id="ARBA00022690"/>
    </source>
</evidence>
<dbReference type="CDD" id="cd02897">
    <property type="entry name" value="A2M_2"/>
    <property type="match status" value="1"/>
</dbReference>
<keyword evidence="4" id="KW-0722">Serine protease inhibitor</keyword>
<evidence type="ECO:0000256" key="1">
    <source>
        <dbReference type="ARBA" id="ARBA00010952"/>
    </source>
</evidence>
<dbReference type="PANTHER" id="PTHR11412">
    <property type="entry name" value="MACROGLOBULIN / COMPLEMENT"/>
    <property type="match status" value="1"/>
</dbReference>
<dbReference type="InterPro" id="IPR014756">
    <property type="entry name" value="Ig_E-set"/>
</dbReference>
<dbReference type="FunFam" id="2.60.40.1940:FF:000003">
    <property type="entry name" value="CD109 isoform 1"/>
    <property type="match status" value="1"/>
</dbReference>
<dbReference type="FunFam" id="1.50.10.20:FF:000001">
    <property type="entry name" value="CD109 isoform 1"/>
    <property type="match status" value="1"/>
</dbReference>
<dbReference type="Pfam" id="PF07677">
    <property type="entry name" value="A2M_recep"/>
    <property type="match status" value="1"/>
</dbReference>
<dbReference type="EMBL" id="KB113176">
    <property type="protein sequence ID" value="ELK23900.1"/>
    <property type="molecule type" value="Genomic_DNA"/>
</dbReference>
<feature type="domain" description="Alpha-2-macroglobulin bait region" evidence="8">
    <location>
        <begin position="446"/>
        <end position="586"/>
    </location>
</feature>
<evidence type="ECO:0000256" key="4">
    <source>
        <dbReference type="ARBA" id="ARBA00022900"/>
    </source>
</evidence>
<proteinExistence type="inferred from homology"/>
<dbReference type="FunFam" id="2.60.40.10:FF:000155">
    <property type="entry name" value="complement C3 isoform X1"/>
    <property type="match status" value="1"/>
</dbReference>
<keyword evidence="2" id="KW-0646">Protease inhibitor</keyword>
<dbReference type="Gene3D" id="2.60.40.690">
    <property type="entry name" value="Alpha-macroglobulin, receptor-binding domain"/>
    <property type="match status" value="1"/>
</dbReference>
<dbReference type="PROSITE" id="PS00477">
    <property type="entry name" value="ALPHA_2_MACROGLOBULIN"/>
    <property type="match status" value="1"/>
</dbReference>
<dbReference type="SMART" id="SM01360">
    <property type="entry name" value="A2M"/>
    <property type="match status" value="1"/>
</dbReference>
<dbReference type="InterPro" id="IPR047565">
    <property type="entry name" value="Alpha-macroglob_thiol-ester_cl"/>
</dbReference>
<gene>
    <name evidence="11" type="ORF">MDA_GLEAN10020524</name>
</gene>
<dbReference type="Pfam" id="PF07678">
    <property type="entry name" value="TED_complement"/>
    <property type="match status" value="1"/>
</dbReference>
<evidence type="ECO:0000313" key="11">
    <source>
        <dbReference type="EMBL" id="ELK23900.1"/>
    </source>
</evidence>
<keyword evidence="6" id="KW-1015">Disulfide bond</keyword>
<dbReference type="InterPro" id="IPR036595">
    <property type="entry name" value="A-macroglobulin_rcpt-bd_sf"/>
</dbReference>
<organism evidence="11 12">
    <name type="scientific">Myotis davidii</name>
    <name type="common">David's myotis</name>
    <dbReference type="NCBI Taxonomy" id="225400"/>
    <lineage>
        <taxon>Eukaryota</taxon>
        <taxon>Metazoa</taxon>
        <taxon>Chordata</taxon>
        <taxon>Craniata</taxon>
        <taxon>Vertebrata</taxon>
        <taxon>Euteleostomi</taxon>
        <taxon>Mammalia</taxon>
        <taxon>Eutheria</taxon>
        <taxon>Laurasiatheria</taxon>
        <taxon>Chiroptera</taxon>
        <taxon>Yangochiroptera</taxon>
        <taxon>Vespertilionidae</taxon>
        <taxon>Myotis</taxon>
    </lineage>
</organism>
<dbReference type="GO" id="GO:0004867">
    <property type="term" value="F:serine-type endopeptidase inhibitor activity"/>
    <property type="evidence" value="ECO:0007669"/>
    <property type="project" value="UniProtKB-KW"/>
</dbReference>
<evidence type="ECO:0000256" key="5">
    <source>
        <dbReference type="ARBA" id="ARBA00022966"/>
    </source>
</evidence>
<dbReference type="Gene3D" id="2.60.120.1540">
    <property type="match status" value="1"/>
</dbReference>
<keyword evidence="12" id="KW-1185">Reference proteome</keyword>
<keyword evidence="5" id="KW-0882">Thioester bond</keyword>
<keyword evidence="3" id="KW-0732">Signal</keyword>
<dbReference type="InterPro" id="IPR013783">
    <property type="entry name" value="Ig-like_fold"/>
</dbReference>
<dbReference type="InterPro" id="IPR050473">
    <property type="entry name" value="A2M/Complement_sys"/>
</dbReference>
<evidence type="ECO:0000256" key="7">
    <source>
        <dbReference type="ARBA" id="ARBA00023180"/>
    </source>
</evidence>
<dbReference type="SUPFAM" id="SSF48239">
    <property type="entry name" value="Terpenoid cyclases/Protein prenyltransferases"/>
    <property type="match status" value="1"/>
</dbReference>
<feature type="domain" description="Alpha-macroglobulin receptor-binding" evidence="10">
    <location>
        <begin position="1291"/>
        <end position="1375"/>
    </location>
</feature>
<dbReference type="SMART" id="SM01359">
    <property type="entry name" value="A2M_N_2"/>
    <property type="match status" value="1"/>
</dbReference>
<dbReference type="InterPro" id="IPR008930">
    <property type="entry name" value="Terpenoid_cyclase/PrenylTrfase"/>
</dbReference>
<dbReference type="InterPro" id="IPR011625">
    <property type="entry name" value="A2M_N_BRD"/>
</dbReference>
<keyword evidence="7" id="KW-0325">Glycoprotein</keyword>
<dbReference type="Pfam" id="PF07703">
    <property type="entry name" value="A2M_BRD"/>
    <property type="match status" value="1"/>
</dbReference>
<dbReference type="InterPro" id="IPR009048">
    <property type="entry name" value="A-macroglobulin_rcpt-bd"/>
</dbReference>
<dbReference type="InterPro" id="IPR001599">
    <property type="entry name" value="Macroglobln_a2"/>
</dbReference>
<evidence type="ECO:0000256" key="6">
    <source>
        <dbReference type="ARBA" id="ARBA00023157"/>
    </source>
</evidence>
<protein>
    <submittedName>
        <fullName evidence="11">CD109 antigen</fullName>
    </submittedName>
</protein>
<dbReference type="Gene3D" id="6.20.50.160">
    <property type="match status" value="1"/>
</dbReference>
<dbReference type="Gene3D" id="2.60.40.2950">
    <property type="match status" value="1"/>
</dbReference>
<evidence type="ECO:0000259" key="9">
    <source>
        <dbReference type="SMART" id="SM01360"/>
    </source>
</evidence>
<dbReference type="eggNOG" id="KOG1366">
    <property type="taxonomic scope" value="Eukaryota"/>
</dbReference>
<dbReference type="InterPro" id="IPR019742">
    <property type="entry name" value="MacrogloblnA2_CS"/>
</dbReference>
<dbReference type="SUPFAM" id="SSF81296">
    <property type="entry name" value="E set domains"/>
    <property type="match status" value="1"/>
</dbReference>
<dbReference type="Pfam" id="PF17791">
    <property type="entry name" value="MG3"/>
    <property type="match status" value="1"/>
</dbReference>
<dbReference type="FunFam" id="2.60.40.690:FF:000005">
    <property type="entry name" value="CD109 molecule"/>
    <property type="match status" value="1"/>
</dbReference>
<dbReference type="SUPFAM" id="SSF49410">
    <property type="entry name" value="Alpha-macroglobulin receptor domain"/>
    <property type="match status" value="1"/>
</dbReference>
<dbReference type="SMART" id="SM01361">
    <property type="entry name" value="A2M_recep"/>
    <property type="match status" value="1"/>
</dbReference>